<dbReference type="EMBL" id="CAJNOK010011589">
    <property type="protein sequence ID" value="CAF1143555.1"/>
    <property type="molecule type" value="Genomic_DNA"/>
</dbReference>
<reference evidence="1" key="1">
    <citation type="submission" date="2021-02" db="EMBL/GenBank/DDBJ databases">
        <authorList>
            <person name="Nowell W R."/>
        </authorList>
    </citation>
    <scope>NUCLEOTIDE SEQUENCE</scope>
</reference>
<accession>A0A8S2EH54</accession>
<evidence type="ECO:0000313" key="1">
    <source>
        <dbReference type="EMBL" id="CAF1143555.1"/>
    </source>
</evidence>
<organism evidence="1 3">
    <name type="scientific">Didymodactylos carnosus</name>
    <dbReference type="NCBI Taxonomy" id="1234261"/>
    <lineage>
        <taxon>Eukaryota</taxon>
        <taxon>Metazoa</taxon>
        <taxon>Spiralia</taxon>
        <taxon>Gnathifera</taxon>
        <taxon>Rotifera</taxon>
        <taxon>Eurotatoria</taxon>
        <taxon>Bdelloidea</taxon>
        <taxon>Philodinida</taxon>
        <taxon>Philodinidae</taxon>
        <taxon>Didymodactylos</taxon>
    </lineage>
</organism>
<protein>
    <submittedName>
        <fullName evidence="1">Uncharacterized protein</fullName>
    </submittedName>
</protein>
<dbReference type="AlphaFoldDB" id="A0A8S2EH54"/>
<sequence>PSVYILWSEDEPLNKPIVTIEWQHISDRYVEEYILYVDDKDVKHVGVILHM</sequence>
<feature type="non-terminal residue" evidence="1">
    <location>
        <position position="1"/>
    </location>
</feature>
<dbReference type="Proteomes" id="UP000682733">
    <property type="component" value="Unassembled WGS sequence"/>
</dbReference>
<evidence type="ECO:0000313" key="2">
    <source>
        <dbReference type="EMBL" id="CAF3942405.1"/>
    </source>
</evidence>
<proteinExistence type="predicted"/>
<comment type="caution">
    <text evidence="1">The sequence shown here is derived from an EMBL/GenBank/DDBJ whole genome shotgun (WGS) entry which is preliminary data.</text>
</comment>
<dbReference type="Proteomes" id="UP000677228">
    <property type="component" value="Unassembled WGS sequence"/>
</dbReference>
<dbReference type="EMBL" id="CAJOBA010027743">
    <property type="protein sequence ID" value="CAF3942405.1"/>
    <property type="molecule type" value="Genomic_DNA"/>
</dbReference>
<name>A0A8S2EH54_9BILA</name>
<evidence type="ECO:0000313" key="3">
    <source>
        <dbReference type="Proteomes" id="UP000677228"/>
    </source>
</evidence>
<gene>
    <name evidence="1" type="ORF">OVA965_LOCUS21247</name>
    <name evidence="2" type="ORF">TMI583_LOCUS21851</name>
</gene>